<reference evidence="1 2" key="1">
    <citation type="journal article" date="2019" name="Sci. Rep.">
        <title>Orb-weaving spider Araneus ventricosus genome elucidates the spidroin gene catalogue.</title>
        <authorList>
            <person name="Kono N."/>
            <person name="Nakamura H."/>
            <person name="Ohtoshi R."/>
            <person name="Moran D.A.P."/>
            <person name="Shinohara A."/>
            <person name="Yoshida Y."/>
            <person name="Fujiwara M."/>
            <person name="Mori M."/>
            <person name="Tomita M."/>
            <person name="Arakawa K."/>
        </authorList>
    </citation>
    <scope>NUCLEOTIDE SEQUENCE [LARGE SCALE GENOMIC DNA]</scope>
</reference>
<dbReference type="Gene3D" id="3.30.420.10">
    <property type="entry name" value="Ribonuclease H-like superfamily/Ribonuclease H"/>
    <property type="match status" value="1"/>
</dbReference>
<comment type="caution">
    <text evidence="1">The sequence shown here is derived from an EMBL/GenBank/DDBJ whole genome shotgun (WGS) entry which is preliminary data.</text>
</comment>
<keyword evidence="2" id="KW-1185">Reference proteome</keyword>
<dbReference type="GO" id="GO:0003676">
    <property type="term" value="F:nucleic acid binding"/>
    <property type="evidence" value="ECO:0007669"/>
    <property type="project" value="InterPro"/>
</dbReference>
<proteinExistence type="predicted"/>
<evidence type="ECO:0000313" key="2">
    <source>
        <dbReference type="Proteomes" id="UP000499080"/>
    </source>
</evidence>
<dbReference type="OrthoDB" id="8186282at2759"/>
<dbReference type="Proteomes" id="UP000499080">
    <property type="component" value="Unassembled WGS sequence"/>
</dbReference>
<sequence length="107" mass="12443">MEQDMGIKTVPFTSIPVKSPDVPSFMNFCAFELLKCVLSKRRPSTLCGLWKAVQEEWNKIPLPILQKELLSRKLRCRKIVKNKGYQPEHLKYKNLCKLVLKITINIV</sequence>
<name>A0A4Y2M8V0_ARAVE</name>
<evidence type="ECO:0000313" key="1">
    <source>
        <dbReference type="EMBL" id="GBN22087.1"/>
    </source>
</evidence>
<dbReference type="AlphaFoldDB" id="A0A4Y2M8V0"/>
<organism evidence="1 2">
    <name type="scientific">Araneus ventricosus</name>
    <name type="common">Orbweaver spider</name>
    <name type="synonym">Epeira ventricosa</name>
    <dbReference type="NCBI Taxonomy" id="182803"/>
    <lineage>
        <taxon>Eukaryota</taxon>
        <taxon>Metazoa</taxon>
        <taxon>Ecdysozoa</taxon>
        <taxon>Arthropoda</taxon>
        <taxon>Chelicerata</taxon>
        <taxon>Arachnida</taxon>
        <taxon>Araneae</taxon>
        <taxon>Araneomorphae</taxon>
        <taxon>Entelegynae</taxon>
        <taxon>Araneoidea</taxon>
        <taxon>Araneidae</taxon>
        <taxon>Araneus</taxon>
    </lineage>
</organism>
<accession>A0A4Y2M8V0</accession>
<gene>
    <name evidence="1" type="ORF">AVEN_116096_1</name>
</gene>
<dbReference type="InterPro" id="IPR036397">
    <property type="entry name" value="RNaseH_sf"/>
</dbReference>
<dbReference type="EMBL" id="BGPR01006819">
    <property type="protein sequence ID" value="GBN22087.1"/>
    <property type="molecule type" value="Genomic_DNA"/>
</dbReference>
<protein>
    <submittedName>
        <fullName evidence="1">Uncharacterized protein</fullName>
    </submittedName>
</protein>